<evidence type="ECO:0000256" key="1">
    <source>
        <dbReference type="SAM" id="Phobius"/>
    </source>
</evidence>
<feature type="transmembrane region" description="Helical" evidence="1">
    <location>
        <begin position="185"/>
        <end position="208"/>
    </location>
</feature>
<protein>
    <submittedName>
        <fullName evidence="2">Uncharacterized protein</fullName>
    </submittedName>
</protein>
<feature type="transmembrane region" description="Helical" evidence="1">
    <location>
        <begin position="255"/>
        <end position="273"/>
    </location>
</feature>
<organism evidence="3">
    <name type="scientific">Candida tenuis (strain ATCC 10573 / BCRC 21748 / CBS 615 / JCM 9827 / NBRC 10315 / NRRL Y-1498 / VKM Y-70)</name>
    <name type="common">Yeast</name>
    <name type="synonym">Yamadazyma tenuis</name>
    <dbReference type="NCBI Taxonomy" id="590646"/>
    <lineage>
        <taxon>Eukaryota</taxon>
        <taxon>Fungi</taxon>
        <taxon>Dikarya</taxon>
        <taxon>Ascomycota</taxon>
        <taxon>Saccharomycotina</taxon>
        <taxon>Pichiomycetes</taxon>
        <taxon>Debaryomycetaceae</taxon>
        <taxon>Yamadazyma</taxon>
    </lineage>
</organism>
<keyword evidence="1" id="KW-1133">Transmembrane helix</keyword>
<dbReference type="HOGENOM" id="CLU_657243_0_0_1"/>
<dbReference type="Proteomes" id="UP000000707">
    <property type="component" value="Unassembled WGS sequence"/>
</dbReference>
<feature type="transmembrane region" description="Helical" evidence="1">
    <location>
        <begin position="62"/>
        <end position="80"/>
    </location>
</feature>
<feature type="transmembrane region" description="Helical" evidence="1">
    <location>
        <begin position="32"/>
        <end position="50"/>
    </location>
</feature>
<keyword evidence="3" id="KW-1185">Reference proteome</keyword>
<name>G3AZ85_CANTC</name>
<sequence length="383" mass="43522">MSSQMQFTSVHSETLKKIRFYDEQTADHKYKMMSAVVSVLVVGFYTWRYLVLRHTRLTSSKYVVSGVLLAVWNFLMSVFADSLVLRLGAVENYYENMEASARSGSESESEFLASHQFWASDVRSLLVMIEGFVLVKVFLNTGCRMIEHIKDNVDEGQDLEKASNSSTDHQHLIPSKTRTFAPRKVARHAISFTIILAIMTMVLPKSLLLNSTSTIYSTPRITIKSDHLFWSISSIFISTAISTVSASAQYRKTCSFAFTGYCIILYQGLIVMATHGQMFLFHDMVLNMLSSIAHLASQDYKFEDHNINVFTSMLMSFFSHINESDCLHRLCGQSEQVEAMVKDLIYFRHVFGNCLTVMSASGFVLLPLILWIILVESTTYEYT</sequence>
<reference evidence="2 3" key="1">
    <citation type="journal article" date="2011" name="Proc. Natl. Acad. Sci. U.S.A.">
        <title>Comparative genomics of xylose-fermenting fungi for enhanced biofuel production.</title>
        <authorList>
            <person name="Wohlbach D.J."/>
            <person name="Kuo A."/>
            <person name="Sato T.K."/>
            <person name="Potts K.M."/>
            <person name="Salamov A.A."/>
            <person name="LaButti K.M."/>
            <person name="Sun H."/>
            <person name="Clum A."/>
            <person name="Pangilinan J.L."/>
            <person name="Lindquist E.A."/>
            <person name="Lucas S."/>
            <person name="Lapidus A."/>
            <person name="Jin M."/>
            <person name="Gunawan C."/>
            <person name="Balan V."/>
            <person name="Dale B.E."/>
            <person name="Jeffries T.W."/>
            <person name="Zinkel R."/>
            <person name="Barry K.W."/>
            <person name="Grigoriev I.V."/>
            <person name="Gasch A.P."/>
        </authorList>
    </citation>
    <scope>NUCLEOTIDE SEQUENCE [LARGE SCALE GENOMIC DNA]</scope>
    <source>
        <strain evidence="3">ATCC 10573 / BCRC 21748 / CBS 615 / JCM 9827 / NBRC 10315 / NRRL Y-1498 / VKM Y-70</strain>
    </source>
</reference>
<dbReference type="eggNOG" id="ENOG502RMSE">
    <property type="taxonomic scope" value="Eukaryota"/>
</dbReference>
<feature type="transmembrane region" description="Helical" evidence="1">
    <location>
        <begin position="350"/>
        <end position="374"/>
    </location>
</feature>
<gene>
    <name evidence="2" type="ORF">CANTEDRAFT_112896</name>
</gene>
<dbReference type="EMBL" id="GL996512">
    <property type="protein sequence ID" value="EGV66031.1"/>
    <property type="molecule type" value="Genomic_DNA"/>
</dbReference>
<dbReference type="AlphaFoldDB" id="G3AZ85"/>
<proteinExistence type="predicted"/>
<evidence type="ECO:0000313" key="3">
    <source>
        <dbReference type="Proteomes" id="UP000000707"/>
    </source>
</evidence>
<keyword evidence="1" id="KW-0812">Transmembrane</keyword>
<feature type="transmembrane region" description="Helical" evidence="1">
    <location>
        <begin position="122"/>
        <end position="139"/>
    </location>
</feature>
<keyword evidence="1" id="KW-0472">Membrane</keyword>
<feature type="transmembrane region" description="Helical" evidence="1">
    <location>
        <begin position="228"/>
        <end position="248"/>
    </location>
</feature>
<evidence type="ECO:0000313" key="2">
    <source>
        <dbReference type="EMBL" id="EGV66031.1"/>
    </source>
</evidence>
<accession>G3AZ85</accession>